<evidence type="ECO:0000256" key="1">
    <source>
        <dbReference type="SAM" id="MobiDB-lite"/>
    </source>
</evidence>
<proteinExistence type="predicted"/>
<protein>
    <submittedName>
        <fullName evidence="2">Uncharacterized protein</fullName>
    </submittedName>
</protein>
<gene>
    <name evidence="2" type="ORF">MM415B00636_0018</name>
</gene>
<sequence>MKQHDYYTVAIGTSTRMDGTPSPDKTCGHSHRTTETAEKCQSQLIGYNRKTRECSAMWYNSYIIGAISDGWERIR</sequence>
<organism evidence="2">
    <name type="scientific">viral metagenome</name>
    <dbReference type="NCBI Taxonomy" id="1070528"/>
    <lineage>
        <taxon>unclassified sequences</taxon>
        <taxon>metagenomes</taxon>
        <taxon>organismal metagenomes</taxon>
    </lineage>
</organism>
<dbReference type="EMBL" id="MT141494">
    <property type="protein sequence ID" value="QJA63285.1"/>
    <property type="molecule type" value="Genomic_DNA"/>
</dbReference>
<accession>A0A6M3J1R2</accession>
<evidence type="ECO:0000313" key="2">
    <source>
        <dbReference type="EMBL" id="QJA63285.1"/>
    </source>
</evidence>
<feature type="region of interest" description="Disordered" evidence="1">
    <location>
        <begin position="13"/>
        <end position="33"/>
    </location>
</feature>
<dbReference type="AlphaFoldDB" id="A0A6M3J1R2"/>
<name>A0A6M3J1R2_9ZZZZ</name>
<reference evidence="2" key="1">
    <citation type="submission" date="2020-03" db="EMBL/GenBank/DDBJ databases">
        <title>The deep terrestrial virosphere.</title>
        <authorList>
            <person name="Holmfeldt K."/>
            <person name="Nilsson E."/>
            <person name="Simone D."/>
            <person name="Lopez-Fernandez M."/>
            <person name="Wu X."/>
            <person name="de Brujin I."/>
            <person name="Lundin D."/>
            <person name="Andersson A."/>
            <person name="Bertilsson S."/>
            <person name="Dopson M."/>
        </authorList>
    </citation>
    <scope>NUCLEOTIDE SEQUENCE</scope>
    <source>
        <strain evidence="2">MM415B00636</strain>
    </source>
</reference>